<gene>
    <name evidence="1" type="ordered locus">Btus_2265</name>
</gene>
<name>D5WRY4_KYRT2</name>
<organism evidence="1 2">
    <name type="scientific">Kyrpidia tusciae (strain DSM 2912 / NBRC 15312 / T2)</name>
    <name type="common">Bacillus tusciae</name>
    <dbReference type="NCBI Taxonomy" id="562970"/>
    <lineage>
        <taxon>Bacteria</taxon>
        <taxon>Bacillati</taxon>
        <taxon>Bacillota</taxon>
        <taxon>Bacilli</taxon>
        <taxon>Bacillales</taxon>
        <taxon>Alicyclobacillaceae</taxon>
        <taxon>Kyrpidia</taxon>
    </lineage>
</organism>
<dbReference type="HOGENOM" id="CLU_2465021_0_0_9"/>
<dbReference type="RefSeq" id="WP_013076219.1">
    <property type="nucleotide sequence ID" value="NC_014098.1"/>
</dbReference>
<dbReference type="EMBL" id="CP002017">
    <property type="protein sequence ID" value="ADG06936.1"/>
    <property type="molecule type" value="Genomic_DNA"/>
</dbReference>
<protein>
    <submittedName>
        <fullName evidence="1">Uncharacterized protein</fullName>
    </submittedName>
</protein>
<keyword evidence="2" id="KW-1185">Reference proteome</keyword>
<dbReference type="Gene3D" id="1.10.287.760">
    <property type="entry name" value="YqgQ-like"/>
    <property type="match status" value="1"/>
</dbReference>
<dbReference type="KEGG" id="bts:Btus_2265"/>
<dbReference type="STRING" id="562970.Btus_2265"/>
<dbReference type="InterPro" id="IPR023164">
    <property type="entry name" value="YqgQ-like_sf"/>
</dbReference>
<accession>D5WRY4</accession>
<dbReference type="AlphaFoldDB" id="D5WRY4"/>
<proteinExistence type="predicted"/>
<dbReference type="SUPFAM" id="SSF158379">
    <property type="entry name" value="YqgQ-like"/>
    <property type="match status" value="1"/>
</dbReference>
<sequence>MPGINGTETSGSRPGWTLADVKSLLRRFGIIVYIGSPLDDLLMMELELEDLWGGHLIDRETYLLAKAAIAKRRREIEYNFWRSMKEPK</sequence>
<evidence type="ECO:0000313" key="2">
    <source>
        <dbReference type="Proteomes" id="UP000002368"/>
    </source>
</evidence>
<dbReference type="InterPro" id="IPR009256">
    <property type="entry name" value="YqgQ-like"/>
</dbReference>
<dbReference type="Proteomes" id="UP000002368">
    <property type="component" value="Chromosome"/>
</dbReference>
<evidence type="ECO:0000313" key="1">
    <source>
        <dbReference type="EMBL" id="ADG06936.1"/>
    </source>
</evidence>
<dbReference type="Pfam" id="PF06014">
    <property type="entry name" value="YqgQ-like"/>
    <property type="match status" value="1"/>
</dbReference>
<dbReference type="eggNOG" id="COG4483">
    <property type="taxonomic scope" value="Bacteria"/>
</dbReference>
<reference evidence="1 2" key="1">
    <citation type="journal article" date="2011" name="Stand. Genomic Sci.">
        <title>Complete genome sequence of the thermophilic, hydrogen-oxidizing Bacillus tusciae type strain (T2) and reclassification in the new genus, Kyrpidia gen. nov. as Kyrpidia tusciae comb. nov. and emendation of the family Alicyclobacillaceae da Costa and Rainey, 2010.</title>
        <authorList>
            <person name="Klenk H.P."/>
            <person name="Lapidus A."/>
            <person name="Chertkov O."/>
            <person name="Copeland A."/>
            <person name="Del Rio T.G."/>
            <person name="Nolan M."/>
            <person name="Lucas S."/>
            <person name="Chen F."/>
            <person name="Tice H."/>
            <person name="Cheng J.F."/>
            <person name="Han C."/>
            <person name="Bruce D."/>
            <person name="Goodwin L."/>
            <person name="Pitluck S."/>
            <person name="Pati A."/>
            <person name="Ivanova N."/>
            <person name="Mavromatis K."/>
            <person name="Daum C."/>
            <person name="Chen A."/>
            <person name="Palaniappan K."/>
            <person name="Chang Y.J."/>
            <person name="Land M."/>
            <person name="Hauser L."/>
            <person name="Jeffries C.D."/>
            <person name="Detter J.C."/>
            <person name="Rohde M."/>
            <person name="Abt B."/>
            <person name="Pukall R."/>
            <person name="Goker M."/>
            <person name="Bristow J."/>
            <person name="Markowitz V."/>
            <person name="Hugenholtz P."/>
            <person name="Eisen J.A."/>
        </authorList>
    </citation>
    <scope>NUCLEOTIDE SEQUENCE [LARGE SCALE GENOMIC DNA]</scope>
    <source>
        <strain evidence="1 2">DSM 2912</strain>
    </source>
</reference>